<dbReference type="EMBL" id="JBHSFV010000009">
    <property type="protein sequence ID" value="MFC4635191.1"/>
    <property type="molecule type" value="Genomic_DNA"/>
</dbReference>
<comment type="caution">
    <text evidence="2">The sequence shown here is derived from an EMBL/GenBank/DDBJ whole genome shotgun (WGS) entry which is preliminary data.</text>
</comment>
<keyword evidence="1" id="KW-0732">Signal</keyword>
<dbReference type="RefSeq" id="WP_379980172.1">
    <property type="nucleotide sequence ID" value="NZ_JBHSFV010000009.1"/>
</dbReference>
<evidence type="ECO:0008006" key="4">
    <source>
        <dbReference type="Google" id="ProtNLM"/>
    </source>
</evidence>
<dbReference type="Proteomes" id="UP001596043">
    <property type="component" value="Unassembled WGS sequence"/>
</dbReference>
<proteinExistence type="predicted"/>
<accession>A0ABV9I0N8</accession>
<sequence>MMKTRLLLLGTAVLVCIASCKNTKEVAKDNTEEKVTEKAFDPTGYTSGTIVYSDKEGDCEYTIKLKDGLYYDPINLEDSYKKDGMVVYFKFRGLRMMNRCNKANPVSIDEMVKAKE</sequence>
<keyword evidence="3" id="KW-1185">Reference proteome</keyword>
<evidence type="ECO:0000313" key="2">
    <source>
        <dbReference type="EMBL" id="MFC4635191.1"/>
    </source>
</evidence>
<protein>
    <recommendedName>
        <fullName evidence="4">Lipoprotein</fullName>
    </recommendedName>
</protein>
<name>A0ABV9I0N8_9FLAO</name>
<feature type="chain" id="PRO_5046831558" description="Lipoprotein" evidence="1">
    <location>
        <begin position="19"/>
        <end position="116"/>
    </location>
</feature>
<organism evidence="2 3">
    <name type="scientific">Dokdonia ponticola</name>
    <dbReference type="NCBI Taxonomy" id="2041041"/>
    <lineage>
        <taxon>Bacteria</taxon>
        <taxon>Pseudomonadati</taxon>
        <taxon>Bacteroidota</taxon>
        <taxon>Flavobacteriia</taxon>
        <taxon>Flavobacteriales</taxon>
        <taxon>Flavobacteriaceae</taxon>
        <taxon>Dokdonia</taxon>
    </lineage>
</organism>
<evidence type="ECO:0000313" key="3">
    <source>
        <dbReference type="Proteomes" id="UP001596043"/>
    </source>
</evidence>
<reference evidence="3" key="1">
    <citation type="journal article" date="2019" name="Int. J. Syst. Evol. Microbiol.">
        <title>The Global Catalogue of Microorganisms (GCM) 10K type strain sequencing project: providing services to taxonomists for standard genome sequencing and annotation.</title>
        <authorList>
            <consortium name="The Broad Institute Genomics Platform"/>
            <consortium name="The Broad Institute Genome Sequencing Center for Infectious Disease"/>
            <person name="Wu L."/>
            <person name="Ma J."/>
        </authorList>
    </citation>
    <scope>NUCLEOTIDE SEQUENCE [LARGE SCALE GENOMIC DNA]</scope>
    <source>
        <strain evidence="3">YJ-61-S</strain>
    </source>
</reference>
<evidence type="ECO:0000256" key="1">
    <source>
        <dbReference type="SAM" id="SignalP"/>
    </source>
</evidence>
<gene>
    <name evidence="2" type="ORF">ACFO3O_14865</name>
</gene>
<feature type="signal peptide" evidence="1">
    <location>
        <begin position="1"/>
        <end position="18"/>
    </location>
</feature>